<keyword evidence="1" id="KW-0808">Transferase</keyword>
<gene>
    <name evidence="1" type="ORF">IHE45_07G119000</name>
</gene>
<sequence length="735" mass="83662">MTLINWEPDNEYIQTGMNKNVTQTYTNITMQMKSLRYFPQNTNTPNCYSFITDEIEKYIVRASFYYGNYDGLMKPPTFNVSVNGFKWMTVVTSSSQDKPIVIEAIFSSGHDSMQVCVESSKDGDVPFISSLEVVQLPFITYGMIDLGSAFLLQQRATFGRREDVVYTRDFTGDMYNRIWKAEGFPNYNNISTSPQFIDIYVDNEPPNTVVANAIEASSLFDPIILSFNPSQTNQSLCAILYFIEVSNSRQMDDSREFQIDIGRTKNAWTVNLQPGISVVATLYHEWVDGPVNITMKAVQGSSLPPLINAMEVYTTMKMHSLPSPPPSYASLIEMAIWIALFLLMIFNQAYSQSEYGFLNVDCGEEGGYIDDKNITWSADYGYAKQGYKQTIDKSSKENYPMNTLRVFPYMNKNCYILPAFIQQKYLLRAGFFYGNYDGLSRPPIFDLQFDANSWTTVFTSNDQPVFYEAVIIAKWHNINVCLQRTRRDDVPFISSLQIMQLLPGMYTNMKNDHALFKEYRLNFGSDQIVRFFSYPDDKYGRIWEAAPKNNYKDLTADFQTLLSTVNDDPPNAAMRTAIQSKSPSDPILLSFNLKEFARPLYIALYFTEVSKLKPRQNRTFDIYISGQDFNLKLSPVYQKCNEVHGYVVPTPGMSKIILSLVASENSNMPPILNAMELFSVSETVSNGTAPQDVFGLGLITQFSSRLSQWNGDPCLPVPFDWIACNQDNPSRITAL</sequence>
<keyword evidence="1" id="KW-0723">Serine/threonine-protein kinase</keyword>
<protein>
    <submittedName>
        <fullName evidence="1">Non-specific serine/threonine protein kinase protein</fullName>
        <ecNumber evidence="1">2.7.11.1</ecNumber>
    </submittedName>
</protein>
<dbReference type="EC" id="2.7.11.1" evidence="1"/>
<evidence type="ECO:0000313" key="1">
    <source>
        <dbReference type="EMBL" id="KAH7677974.1"/>
    </source>
</evidence>
<reference evidence="2" key="1">
    <citation type="journal article" date="2022" name="Nat. Commun.">
        <title>Chromosome evolution and the genetic basis of agronomically important traits in greater yam.</title>
        <authorList>
            <person name="Bredeson J.V."/>
            <person name="Lyons J.B."/>
            <person name="Oniyinde I.O."/>
            <person name="Okereke N.R."/>
            <person name="Kolade O."/>
            <person name="Nnabue I."/>
            <person name="Nwadili C.O."/>
            <person name="Hribova E."/>
            <person name="Parker M."/>
            <person name="Nwogha J."/>
            <person name="Shu S."/>
            <person name="Carlson J."/>
            <person name="Kariba R."/>
            <person name="Muthemba S."/>
            <person name="Knop K."/>
            <person name="Barton G.J."/>
            <person name="Sherwood A.V."/>
            <person name="Lopez-Montes A."/>
            <person name="Asiedu R."/>
            <person name="Jamnadass R."/>
            <person name="Muchugi A."/>
            <person name="Goodstein D."/>
            <person name="Egesi C.N."/>
            <person name="Featherston J."/>
            <person name="Asfaw A."/>
            <person name="Simpson G.G."/>
            <person name="Dolezel J."/>
            <person name="Hendre P.S."/>
            <person name="Van Deynze A."/>
            <person name="Kumar P.L."/>
            <person name="Obidiegwu J.E."/>
            <person name="Bhattacharjee R."/>
            <person name="Rokhsar D.S."/>
        </authorList>
    </citation>
    <scope>NUCLEOTIDE SEQUENCE [LARGE SCALE GENOMIC DNA]</scope>
    <source>
        <strain evidence="2">cv. TDa95/00328</strain>
    </source>
</reference>
<comment type="caution">
    <text evidence="1">The sequence shown here is derived from an EMBL/GenBank/DDBJ whole genome shotgun (WGS) entry which is preliminary data.</text>
</comment>
<organism evidence="1 2">
    <name type="scientific">Dioscorea alata</name>
    <name type="common">Purple yam</name>
    <dbReference type="NCBI Taxonomy" id="55571"/>
    <lineage>
        <taxon>Eukaryota</taxon>
        <taxon>Viridiplantae</taxon>
        <taxon>Streptophyta</taxon>
        <taxon>Embryophyta</taxon>
        <taxon>Tracheophyta</taxon>
        <taxon>Spermatophyta</taxon>
        <taxon>Magnoliopsida</taxon>
        <taxon>Liliopsida</taxon>
        <taxon>Dioscoreales</taxon>
        <taxon>Dioscoreaceae</taxon>
        <taxon>Dioscorea</taxon>
    </lineage>
</organism>
<keyword evidence="2" id="KW-1185">Reference proteome</keyword>
<name>A0ACB7VTT5_DIOAL</name>
<dbReference type="Proteomes" id="UP000827976">
    <property type="component" value="Chromosome 7"/>
</dbReference>
<accession>A0ACB7VTT5</accession>
<dbReference type="EMBL" id="CM037017">
    <property type="protein sequence ID" value="KAH7677974.1"/>
    <property type="molecule type" value="Genomic_DNA"/>
</dbReference>
<proteinExistence type="predicted"/>
<keyword evidence="1" id="KW-0418">Kinase</keyword>
<evidence type="ECO:0000313" key="2">
    <source>
        <dbReference type="Proteomes" id="UP000827976"/>
    </source>
</evidence>